<keyword evidence="5 7" id="KW-0143">Chaperone</keyword>
<keyword evidence="4 7" id="KW-0697">Rotamase</keyword>
<dbReference type="InterPro" id="IPR046357">
    <property type="entry name" value="PPIase_dom_sf"/>
</dbReference>
<comment type="caution">
    <text evidence="9">The sequence shown here is derived from an EMBL/GenBank/DDBJ whole genome shotgun (WGS) entry which is preliminary data.</text>
</comment>
<dbReference type="EC" id="5.2.1.8" evidence="7"/>
<keyword evidence="10" id="KW-1185">Reference proteome</keyword>
<dbReference type="Gene3D" id="1.10.4030.10">
    <property type="entry name" value="Porin chaperone SurA, peptide-binding domain"/>
    <property type="match status" value="1"/>
</dbReference>
<dbReference type="Pfam" id="PF00639">
    <property type="entry name" value="Rotamase"/>
    <property type="match status" value="2"/>
</dbReference>
<reference evidence="9 10" key="1">
    <citation type="submission" date="2019-03" db="EMBL/GenBank/DDBJ databases">
        <title>Genomic Encyclopedia of Type Strains, Phase IV (KMG-IV): sequencing the most valuable type-strain genomes for metagenomic binning, comparative biology and taxonomic classification.</title>
        <authorList>
            <person name="Goeker M."/>
        </authorList>
    </citation>
    <scope>NUCLEOTIDE SEQUENCE [LARGE SCALE GENOMIC DNA]</scope>
    <source>
        <strain evidence="9 10">DSM 21944</strain>
    </source>
</reference>
<name>A0A4R3LNS8_9GAMM</name>
<dbReference type="Proteomes" id="UP000294599">
    <property type="component" value="Unassembled WGS sequence"/>
</dbReference>
<dbReference type="SUPFAM" id="SSF109998">
    <property type="entry name" value="Triger factor/SurA peptide-binding domain-like"/>
    <property type="match status" value="1"/>
</dbReference>
<keyword evidence="2 7" id="KW-0677">Repeat</keyword>
<protein>
    <recommendedName>
        <fullName evidence="7">Chaperone SurA</fullName>
    </recommendedName>
    <alternativeName>
        <fullName evidence="7">Peptidyl-prolyl cis-trans isomerase SurA</fullName>
        <shortName evidence="7">PPIase SurA</shortName>
        <ecNumber evidence="7">5.2.1.8</ecNumber>
    </alternativeName>
    <alternativeName>
        <fullName evidence="7">Rotamase SurA</fullName>
    </alternativeName>
</protein>
<dbReference type="InterPro" id="IPR050280">
    <property type="entry name" value="OMP_Chaperone_SurA"/>
</dbReference>
<dbReference type="AlphaFoldDB" id="A0A4R3LNS8"/>
<accession>A0A4R3LNS8</accession>
<feature type="signal peptide" evidence="7">
    <location>
        <begin position="1"/>
        <end position="24"/>
    </location>
</feature>
<dbReference type="PANTHER" id="PTHR47637">
    <property type="entry name" value="CHAPERONE SURA"/>
    <property type="match status" value="1"/>
</dbReference>
<dbReference type="PROSITE" id="PS01096">
    <property type="entry name" value="PPIC_PPIASE_1"/>
    <property type="match status" value="1"/>
</dbReference>
<keyword evidence="1 7" id="KW-0732">Signal</keyword>
<dbReference type="GO" id="GO:0043165">
    <property type="term" value="P:Gram-negative-bacterium-type cell outer membrane assembly"/>
    <property type="evidence" value="ECO:0007669"/>
    <property type="project" value="InterPro"/>
</dbReference>
<dbReference type="InterPro" id="IPR023034">
    <property type="entry name" value="PPIase_SurA"/>
</dbReference>
<dbReference type="InterPro" id="IPR023058">
    <property type="entry name" value="PPIase_PpiC_CS"/>
</dbReference>
<dbReference type="GO" id="GO:0051082">
    <property type="term" value="F:unfolded protein binding"/>
    <property type="evidence" value="ECO:0007669"/>
    <property type="project" value="UniProtKB-UniRule"/>
</dbReference>
<dbReference type="GO" id="GO:0006457">
    <property type="term" value="P:protein folding"/>
    <property type="evidence" value="ECO:0007669"/>
    <property type="project" value="UniProtKB-UniRule"/>
</dbReference>
<gene>
    <name evidence="7" type="primary">surA</name>
    <name evidence="9" type="ORF">EDC25_10559</name>
</gene>
<dbReference type="InterPro" id="IPR000297">
    <property type="entry name" value="PPIase_PpiC"/>
</dbReference>
<dbReference type="HAMAP" id="MF_01183">
    <property type="entry name" value="Chaperone_SurA"/>
    <property type="match status" value="1"/>
</dbReference>
<evidence type="ECO:0000256" key="2">
    <source>
        <dbReference type="ARBA" id="ARBA00022737"/>
    </source>
</evidence>
<evidence type="ECO:0000256" key="5">
    <source>
        <dbReference type="ARBA" id="ARBA00023186"/>
    </source>
</evidence>
<evidence type="ECO:0000256" key="3">
    <source>
        <dbReference type="ARBA" id="ARBA00022764"/>
    </source>
</evidence>
<comment type="function">
    <text evidence="7">Chaperone involved in the correct folding and assembly of outer membrane proteins. Recognizes specific patterns of aromatic residues and the orientation of their side chains, which are found more frequently in integral outer membrane proteins. May act in both early periplasmic and late outer membrane-associated steps of protein maturation.</text>
</comment>
<feature type="domain" description="PpiC" evidence="8">
    <location>
        <begin position="285"/>
        <end position="384"/>
    </location>
</feature>
<dbReference type="InterPro" id="IPR027304">
    <property type="entry name" value="Trigger_fact/SurA_dom_sf"/>
</dbReference>
<dbReference type="SUPFAM" id="SSF54534">
    <property type="entry name" value="FKBP-like"/>
    <property type="match status" value="2"/>
</dbReference>
<keyword evidence="3 7" id="KW-0574">Periplasm</keyword>
<dbReference type="Pfam" id="PF09312">
    <property type="entry name" value="SurA_N"/>
    <property type="match status" value="1"/>
</dbReference>
<evidence type="ECO:0000259" key="8">
    <source>
        <dbReference type="PROSITE" id="PS50198"/>
    </source>
</evidence>
<comment type="catalytic activity">
    <reaction evidence="7">
        <text>[protein]-peptidylproline (omega=180) = [protein]-peptidylproline (omega=0)</text>
        <dbReference type="Rhea" id="RHEA:16237"/>
        <dbReference type="Rhea" id="RHEA-COMP:10747"/>
        <dbReference type="Rhea" id="RHEA-COMP:10748"/>
        <dbReference type="ChEBI" id="CHEBI:83833"/>
        <dbReference type="ChEBI" id="CHEBI:83834"/>
        <dbReference type="EC" id="5.2.1.8"/>
    </reaction>
</comment>
<dbReference type="GO" id="GO:0042277">
    <property type="term" value="F:peptide binding"/>
    <property type="evidence" value="ECO:0007669"/>
    <property type="project" value="InterPro"/>
</dbReference>
<feature type="chain" id="PRO_5021057307" description="Chaperone SurA" evidence="7">
    <location>
        <begin position="25"/>
        <end position="440"/>
    </location>
</feature>
<dbReference type="PROSITE" id="PS50198">
    <property type="entry name" value="PPIC_PPIASE_2"/>
    <property type="match status" value="2"/>
</dbReference>
<evidence type="ECO:0000256" key="6">
    <source>
        <dbReference type="ARBA" id="ARBA00023235"/>
    </source>
</evidence>
<dbReference type="PANTHER" id="PTHR47637:SF1">
    <property type="entry name" value="CHAPERONE SURA"/>
    <property type="match status" value="1"/>
</dbReference>
<feature type="domain" description="PpiC" evidence="8">
    <location>
        <begin position="175"/>
        <end position="276"/>
    </location>
</feature>
<evidence type="ECO:0000256" key="4">
    <source>
        <dbReference type="ARBA" id="ARBA00023110"/>
    </source>
</evidence>
<dbReference type="OrthoDB" id="14196at2"/>
<evidence type="ECO:0000313" key="9">
    <source>
        <dbReference type="EMBL" id="TCS99626.1"/>
    </source>
</evidence>
<sequence length="440" mass="49367" precursor="true">MMTMNALKRLLLPILLLVGTSVFAQTLATQSLDRVIAVVDDSVILRSELDRALNNILAQYSGRSDQLPPRDVLERQVLDRIILIKLQATRARETGIRISEVEVDGAIGNVANQNGMTLDQLRYSLAQDGFNYNEFRETMREELLLQRLRSRFVQSQVAVSESEIDNLLASGQLQRGDVHLGHILISVPDSADAETVQVGREKAEGVRKLIEDGMDFNAAAIRYSNAPNALEGGDLGWRALTEVPVAFSEIVEQMRPGEVTPAIRGPSGFHILKLFDRRAQSLRMVEEFNARHIMIRIDELTPEPEARAEAERLYGLLQNGADFAELAREHSKDHNTAPLGGDMGWFPIDGYGTAVAHELGHLTDGQISQPFQTDVGWHILQRLGSREQDRTEELMRRQASEMIRTRKAEEEYDRYLRQLRGEAYIENRLARGASASDSES</sequence>
<proteinExistence type="inferred from homology"/>
<dbReference type="GO" id="GO:0030288">
    <property type="term" value="C:outer membrane-bounded periplasmic space"/>
    <property type="evidence" value="ECO:0007669"/>
    <property type="project" value="InterPro"/>
</dbReference>
<dbReference type="Gene3D" id="3.10.50.40">
    <property type="match status" value="2"/>
</dbReference>
<dbReference type="InterPro" id="IPR015391">
    <property type="entry name" value="SurA_N"/>
</dbReference>
<comment type="domain">
    <text evidence="7">The PPIase activity resides only in the second parvulin domain. The N-terminal region and the C-terminal tail are necessary and sufficient for the chaperone activity of SurA. The PPIase activity is dispensable for SurA to function as a chaperone. The N-terminal region and the C-terminal tail are also required for porin recognition.</text>
</comment>
<evidence type="ECO:0000313" key="10">
    <source>
        <dbReference type="Proteomes" id="UP000294599"/>
    </source>
</evidence>
<dbReference type="EMBL" id="SMAF01000005">
    <property type="protein sequence ID" value="TCS99626.1"/>
    <property type="molecule type" value="Genomic_DNA"/>
</dbReference>
<organism evidence="9 10">
    <name type="scientific">Pseudofulvimonas gallinarii</name>
    <dbReference type="NCBI Taxonomy" id="634155"/>
    <lineage>
        <taxon>Bacteria</taxon>
        <taxon>Pseudomonadati</taxon>
        <taxon>Pseudomonadota</taxon>
        <taxon>Gammaproteobacteria</taxon>
        <taxon>Lysobacterales</taxon>
        <taxon>Rhodanobacteraceae</taxon>
        <taxon>Pseudofulvimonas</taxon>
    </lineage>
</organism>
<keyword evidence="6 7" id="KW-0413">Isomerase</keyword>
<dbReference type="GO" id="GO:0003755">
    <property type="term" value="F:peptidyl-prolyl cis-trans isomerase activity"/>
    <property type="evidence" value="ECO:0007669"/>
    <property type="project" value="UniProtKB-UniRule"/>
</dbReference>
<evidence type="ECO:0000256" key="1">
    <source>
        <dbReference type="ARBA" id="ARBA00022729"/>
    </source>
</evidence>
<dbReference type="GO" id="GO:0050821">
    <property type="term" value="P:protein stabilization"/>
    <property type="evidence" value="ECO:0007669"/>
    <property type="project" value="InterPro"/>
</dbReference>
<comment type="subcellular location">
    <subcellularLocation>
        <location evidence="7">Periplasm</location>
    </subcellularLocation>
    <text evidence="7">Is capable of associating with the outer membrane.</text>
</comment>
<evidence type="ECO:0000256" key="7">
    <source>
        <dbReference type="HAMAP-Rule" id="MF_01183"/>
    </source>
</evidence>